<evidence type="ECO:0000313" key="1">
    <source>
        <dbReference type="EMBL" id="PSM52784.1"/>
    </source>
</evidence>
<keyword evidence="2" id="KW-1185">Reference proteome</keyword>
<dbReference type="OrthoDB" id="116151at2"/>
<comment type="caution">
    <text evidence="1">The sequence shown here is derived from an EMBL/GenBank/DDBJ whole genome shotgun (WGS) entry which is preliminary data.</text>
</comment>
<gene>
    <name evidence="1" type="ORF">CQ405_02440</name>
</gene>
<dbReference type="InterPro" id="IPR016181">
    <property type="entry name" value="Acyl_CoA_acyltransferase"/>
</dbReference>
<protein>
    <submittedName>
        <fullName evidence="1">Methicillin resistance protein</fullName>
    </submittedName>
</protein>
<proteinExistence type="predicted"/>
<organism evidence="1 2">
    <name type="scientific">Campylobacter blaseri</name>
    <dbReference type="NCBI Taxonomy" id="2042961"/>
    <lineage>
        <taxon>Bacteria</taxon>
        <taxon>Pseudomonadati</taxon>
        <taxon>Campylobacterota</taxon>
        <taxon>Epsilonproteobacteria</taxon>
        <taxon>Campylobacterales</taxon>
        <taxon>Campylobacteraceae</taxon>
        <taxon>Campylobacter</taxon>
    </lineage>
</organism>
<name>A0A2P8R2P1_9BACT</name>
<dbReference type="SUPFAM" id="SSF55729">
    <property type="entry name" value="Acyl-CoA N-acyltransferases (Nat)"/>
    <property type="match status" value="1"/>
</dbReference>
<accession>A0A2P8R2P1</accession>
<dbReference type="EMBL" id="PDHH01000002">
    <property type="protein sequence ID" value="PSM52784.1"/>
    <property type="molecule type" value="Genomic_DNA"/>
</dbReference>
<reference evidence="2" key="1">
    <citation type="submission" date="2017-10" db="EMBL/GenBank/DDBJ databases">
        <title>Campylobacter species from seals.</title>
        <authorList>
            <person name="Gilbert M.J."/>
            <person name="Zomer A.L."/>
            <person name="Timmerman A.J."/>
            <person name="Duim B."/>
            <person name="Wagenaar J.A."/>
        </authorList>
    </citation>
    <scope>NUCLEOTIDE SEQUENCE [LARGE SCALE GENOMIC DNA]</scope>
    <source>
        <strain evidence="2">17S00004-5</strain>
    </source>
</reference>
<dbReference type="Proteomes" id="UP000240535">
    <property type="component" value="Unassembled WGS sequence"/>
</dbReference>
<dbReference type="AlphaFoldDB" id="A0A2P8R2P1"/>
<dbReference type="Gene3D" id="3.40.630.30">
    <property type="match status" value="1"/>
</dbReference>
<sequence>MTNKEKYREFCKKEKDIPIFSKDWWLDAVCGEDDWDVALVEKNNNIVASFPYRITYKYIFKLIHMPTLTQQIGVHIKYPENQSYYKRISWENQLISELIDKLPKFDYFCQNIHSNNSNWLPFYWKGFNQTTRYTYRLYNIKDIEQIFNNFSHSRRKDIKKNQNKINVKFDLDFNQFYELQKKMYKNVSFSKELFSKIYHSVYKNESGRAIYAIDDEKNIHSALFIMWDSCCAYYILTCINPNFRNSGADSLLIYESIKYVSQFVDVFDFFGSMMEKVEPVRRSFGAVQVPYFTITKTNSKILKIRELIKEIVK</sequence>
<evidence type="ECO:0000313" key="2">
    <source>
        <dbReference type="Proteomes" id="UP000240535"/>
    </source>
</evidence>